<evidence type="ECO:0000313" key="2">
    <source>
        <dbReference type="EMBL" id="GAA0953071.1"/>
    </source>
</evidence>
<feature type="signal peptide" evidence="1">
    <location>
        <begin position="1"/>
        <end position="27"/>
    </location>
</feature>
<proteinExistence type="predicted"/>
<feature type="chain" id="PRO_5046340169" description="Tachylectin" evidence="1">
    <location>
        <begin position="28"/>
        <end position="316"/>
    </location>
</feature>
<dbReference type="Proteomes" id="UP001500542">
    <property type="component" value="Unassembled WGS sequence"/>
</dbReference>
<organism evidence="2 3">
    <name type="scientific">Kribbella koreensis</name>
    <dbReference type="NCBI Taxonomy" id="57909"/>
    <lineage>
        <taxon>Bacteria</taxon>
        <taxon>Bacillati</taxon>
        <taxon>Actinomycetota</taxon>
        <taxon>Actinomycetes</taxon>
        <taxon>Propionibacteriales</taxon>
        <taxon>Kribbellaceae</taxon>
        <taxon>Kribbella</taxon>
    </lineage>
</organism>
<dbReference type="EMBL" id="BAAAHK010000013">
    <property type="protein sequence ID" value="GAA0953071.1"/>
    <property type="molecule type" value="Genomic_DNA"/>
</dbReference>
<protein>
    <recommendedName>
        <fullName evidence="4">Tachylectin</fullName>
    </recommendedName>
</protein>
<evidence type="ECO:0008006" key="4">
    <source>
        <dbReference type="Google" id="ProtNLM"/>
    </source>
</evidence>
<gene>
    <name evidence="2" type="ORF">GCM10009554_56920</name>
</gene>
<reference evidence="3" key="1">
    <citation type="journal article" date="2019" name="Int. J. Syst. Evol. Microbiol.">
        <title>The Global Catalogue of Microorganisms (GCM) 10K type strain sequencing project: providing services to taxonomists for standard genome sequencing and annotation.</title>
        <authorList>
            <consortium name="The Broad Institute Genomics Platform"/>
            <consortium name="The Broad Institute Genome Sequencing Center for Infectious Disease"/>
            <person name="Wu L."/>
            <person name="Ma J."/>
        </authorList>
    </citation>
    <scope>NUCLEOTIDE SEQUENCE [LARGE SCALE GENOMIC DNA]</scope>
    <source>
        <strain evidence="3">JCM 10977</strain>
    </source>
</reference>
<comment type="caution">
    <text evidence="2">The sequence shown here is derived from an EMBL/GenBank/DDBJ whole genome shotgun (WGS) entry which is preliminary data.</text>
</comment>
<accession>A0ABP4BPJ3</accession>
<name>A0ABP4BPJ3_9ACTN</name>
<keyword evidence="3" id="KW-1185">Reference proteome</keyword>
<sequence length="316" mass="33036">MKLQRLALAMAGVGMLAATAASGPAIAATQGEPSPSWAAKAAVKQSAKAVAAGPCISSVAFPTAANTAEAVDVTAAKPPRAVAYEPFDFFPVRTAATWYTAVNASGTQYYIYGLYLLGGDLYRHTDVLPDFDPPKPTTAKIGSGWGAMKTIATSNYSIVAPRHANLYGLNTNGSVYRYVRNGAGYKSFGSFPGFKSFKAMTVISETATYDTLLMTTNAGALYTIRIPLAAGSKPVVKLIRSSGWAAYESLVVQGCGTRGGSLVVGVDHDTDSGYQYAFSKANGTATAITSYGKIPAVFNGVSHVSFVTHYDQLVGE</sequence>
<evidence type="ECO:0000313" key="3">
    <source>
        <dbReference type="Proteomes" id="UP001500542"/>
    </source>
</evidence>
<evidence type="ECO:0000256" key="1">
    <source>
        <dbReference type="SAM" id="SignalP"/>
    </source>
</evidence>
<dbReference type="RefSeq" id="WP_343976656.1">
    <property type="nucleotide sequence ID" value="NZ_BAAAHK010000013.1"/>
</dbReference>
<keyword evidence="1" id="KW-0732">Signal</keyword>